<dbReference type="RefSeq" id="WP_290249657.1">
    <property type="nucleotide sequence ID" value="NZ_JAUFQT010000002.1"/>
</dbReference>
<sequence>MMVYLFNILAAVFFTFFTHEVYTEIPHTALMSLSLFLGYYGVLWLFSWFYNKRHFKKVPMAIGLFLFYIKELWWASLKVTYDSLTPTHHMKPGVIAYPMIAKSDIEITLLANFITLTPGSLSIDISEDRSILYIHETYIQHGDIPKYKEKLRNGFEKRILEITR</sequence>
<proteinExistence type="inferred from homology"/>
<organism evidence="8 9">
    <name type="scientific">Echinicola jeungdonensis</name>
    <dbReference type="NCBI Taxonomy" id="709343"/>
    <lineage>
        <taxon>Bacteria</taxon>
        <taxon>Pseudomonadati</taxon>
        <taxon>Bacteroidota</taxon>
        <taxon>Cytophagia</taxon>
        <taxon>Cytophagales</taxon>
        <taxon>Cyclobacteriaceae</taxon>
        <taxon>Echinicola</taxon>
    </lineage>
</organism>
<comment type="similarity">
    <text evidence="2">Belongs to the CPA3 antiporters (TC 2.A.63) subunit E family.</text>
</comment>
<keyword evidence="5 7" id="KW-1133">Transmembrane helix</keyword>
<keyword evidence="3" id="KW-1003">Cell membrane</keyword>
<evidence type="ECO:0000256" key="1">
    <source>
        <dbReference type="ARBA" id="ARBA00004651"/>
    </source>
</evidence>
<dbReference type="PIRSF" id="PIRSF019239">
    <property type="entry name" value="MrpE"/>
    <property type="match status" value="1"/>
</dbReference>
<comment type="subcellular location">
    <subcellularLocation>
        <location evidence="1">Cell membrane</location>
        <topology evidence="1">Multi-pass membrane protein</topology>
    </subcellularLocation>
</comment>
<evidence type="ECO:0000256" key="5">
    <source>
        <dbReference type="ARBA" id="ARBA00022989"/>
    </source>
</evidence>
<dbReference type="InterPro" id="IPR002758">
    <property type="entry name" value="Cation_antiport_E"/>
</dbReference>
<keyword evidence="9" id="KW-1185">Reference proteome</keyword>
<reference evidence="8 9" key="1">
    <citation type="submission" date="2024-09" db="EMBL/GenBank/DDBJ databases">
        <authorList>
            <person name="Sun Q."/>
            <person name="Mori K."/>
        </authorList>
    </citation>
    <scope>NUCLEOTIDE SEQUENCE [LARGE SCALE GENOMIC DNA]</scope>
    <source>
        <strain evidence="8 9">CECT 7682</strain>
    </source>
</reference>
<gene>
    <name evidence="8" type="ORF">ACFFUR_00740</name>
</gene>
<dbReference type="Proteomes" id="UP001589654">
    <property type="component" value="Unassembled WGS sequence"/>
</dbReference>
<keyword evidence="4 7" id="KW-0812">Transmembrane</keyword>
<evidence type="ECO:0000313" key="9">
    <source>
        <dbReference type="Proteomes" id="UP001589654"/>
    </source>
</evidence>
<dbReference type="EMBL" id="JBHMEW010000005">
    <property type="protein sequence ID" value="MFB9210319.1"/>
    <property type="molecule type" value="Genomic_DNA"/>
</dbReference>
<name>A0ABV5J0H6_9BACT</name>
<feature type="transmembrane region" description="Helical" evidence="7">
    <location>
        <begin position="33"/>
        <end position="50"/>
    </location>
</feature>
<evidence type="ECO:0000256" key="2">
    <source>
        <dbReference type="ARBA" id="ARBA00006228"/>
    </source>
</evidence>
<comment type="caution">
    <text evidence="8">The sequence shown here is derived from an EMBL/GenBank/DDBJ whole genome shotgun (WGS) entry which is preliminary data.</text>
</comment>
<evidence type="ECO:0000256" key="7">
    <source>
        <dbReference type="SAM" id="Phobius"/>
    </source>
</evidence>
<keyword evidence="6 7" id="KW-0472">Membrane</keyword>
<evidence type="ECO:0000256" key="4">
    <source>
        <dbReference type="ARBA" id="ARBA00022692"/>
    </source>
</evidence>
<dbReference type="PANTHER" id="PTHR34584:SF1">
    <property type="entry name" value="NA(+)_H(+) ANTIPORTER SUBUNIT E1"/>
    <property type="match status" value="1"/>
</dbReference>
<accession>A0ABV5J0H6</accession>
<protein>
    <submittedName>
        <fullName evidence="8">Na+/H+ antiporter subunit E</fullName>
    </submittedName>
</protein>
<dbReference type="Pfam" id="PF01899">
    <property type="entry name" value="MNHE"/>
    <property type="match status" value="1"/>
</dbReference>
<evidence type="ECO:0000313" key="8">
    <source>
        <dbReference type="EMBL" id="MFB9210319.1"/>
    </source>
</evidence>
<dbReference type="PANTHER" id="PTHR34584">
    <property type="entry name" value="NA(+)/H(+) ANTIPORTER SUBUNIT E1"/>
    <property type="match status" value="1"/>
</dbReference>
<evidence type="ECO:0000256" key="6">
    <source>
        <dbReference type="ARBA" id="ARBA00023136"/>
    </source>
</evidence>
<evidence type="ECO:0000256" key="3">
    <source>
        <dbReference type="ARBA" id="ARBA00022475"/>
    </source>
</evidence>